<keyword evidence="1" id="KW-0732">Signal</keyword>
<protein>
    <submittedName>
        <fullName evidence="2">ABC transporter permease</fullName>
    </submittedName>
</protein>
<evidence type="ECO:0000313" key="2">
    <source>
        <dbReference type="WBParaSite" id="MCU_006638-RA"/>
    </source>
</evidence>
<accession>A0A5K3F9M6</accession>
<feature type="chain" id="PRO_5024302888" evidence="1">
    <location>
        <begin position="26"/>
        <end position="71"/>
    </location>
</feature>
<feature type="signal peptide" evidence="1">
    <location>
        <begin position="1"/>
        <end position="25"/>
    </location>
</feature>
<proteinExistence type="predicted"/>
<reference evidence="2" key="1">
    <citation type="submission" date="2019-11" db="UniProtKB">
        <authorList>
            <consortium name="WormBaseParasite"/>
        </authorList>
    </citation>
    <scope>IDENTIFICATION</scope>
</reference>
<name>A0A5K3F9M6_MESCO</name>
<dbReference type="AlphaFoldDB" id="A0A5K3F9M6"/>
<dbReference type="WBParaSite" id="MCU_006638-RA">
    <property type="protein sequence ID" value="MCU_006638-RA"/>
    <property type="gene ID" value="MCU_006638"/>
</dbReference>
<evidence type="ECO:0000256" key="1">
    <source>
        <dbReference type="SAM" id="SignalP"/>
    </source>
</evidence>
<sequence length="71" mass="7403">RLERVAASTFGTLVSIVLVTSSVSASLSQTVTSDPPELVHGGLSKEAQTSIAELFQLVAKDSQLIKAQHGP</sequence>
<organism evidence="2">
    <name type="scientific">Mesocestoides corti</name>
    <name type="common">Flatworm</name>
    <dbReference type="NCBI Taxonomy" id="53468"/>
    <lineage>
        <taxon>Eukaryota</taxon>
        <taxon>Metazoa</taxon>
        <taxon>Spiralia</taxon>
        <taxon>Lophotrochozoa</taxon>
        <taxon>Platyhelminthes</taxon>
        <taxon>Cestoda</taxon>
        <taxon>Eucestoda</taxon>
        <taxon>Cyclophyllidea</taxon>
        <taxon>Mesocestoididae</taxon>
        <taxon>Mesocestoides</taxon>
    </lineage>
</organism>